<dbReference type="STRING" id="57577.A0A2K3P3P9"/>
<dbReference type="InterPro" id="IPR000313">
    <property type="entry name" value="PWWP_dom"/>
</dbReference>
<dbReference type="AlphaFoldDB" id="A0A2K3P3P9"/>
<reference evidence="3 4" key="2">
    <citation type="journal article" date="2017" name="Front. Plant Sci.">
        <title>Gene Classification and Mining of Molecular Markers Useful in Red Clover (Trifolium pratense) Breeding.</title>
        <authorList>
            <person name="Istvanek J."/>
            <person name="Dluhosova J."/>
            <person name="Dluhos P."/>
            <person name="Patkova L."/>
            <person name="Nedelnik J."/>
            <person name="Repkova J."/>
        </authorList>
    </citation>
    <scope>NUCLEOTIDE SEQUENCE [LARGE SCALE GENOMIC DNA]</scope>
    <source>
        <strain evidence="4">cv. Tatra</strain>
        <tissue evidence="3">Young leaves</tissue>
    </source>
</reference>
<evidence type="ECO:0000259" key="2">
    <source>
        <dbReference type="PROSITE" id="PS50812"/>
    </source>
</evidence>
<dbReference type="SMART" id="SM00293">
    <property type="entry name" value="PWWP"/>
    <property type="match status" value="1"/>
</dbReference>
<organism evidence="3 4">
    <name type="scientific">Trifolium pratense</name>
    <name type="common">Red clover</name>
    <dbReference type="NCBI Taxonomy" id="57577"/>
    <lineage>
        <taxon>Eukaryota</taxon>
        <taxon>Viridiplantae</taxon>
        <taxon>Streptophyta</taxon>
        <taxon>Embryophyta</taxon>
        <taxon>Tracheophyta</taxon>
        <taxon>Spermatophyta</taxon>
        <taxon>Magnoliopsida</taxon>
        <taxon>eudicotyledons</taxon>
        <taxon>Gunneridae</taxon>
        <taxon>Pentapetalae</taxon>
        <taxon>rosids</taxon>
        <taxon>fabids</taxon>
        <taxon>Fabales</taxon>
        <taxon>Fabaceae</taxon>
        <taxon>Papilionoideae</taxon>
        <taxon>50 kb inversion clade</taxon>
        <taxon>NPAAA clade</taxon>
        <taxon>Hologalegina</taxon>
        <taxon>IRL clade</taxon>
        <taxon>Trifolieae</taxon>
        <taxon>Trifolium</taxon>
    </lineage>
</organism>
<keyword evidence="3" id="KW-0418">Kinase</keyword>
<dbReference type="Proteomes" id="UP000236291">
    <property type="component" value="Unassembled WGS sequence"/>
</dbReference>
<name>A0A2K3P3P9_TRIPR</name>
<evidence type="ECO:0000256" key="1">
    <source>
        <dbReference type="SAM" id="MobiDB-lite"/>
    </source>
</evidence>
<dbReference type="GO" id="GO:0004674">
    <property type="term" value="F:protein serine/threonine kinase activity"/>
    <property type="evidence" value="ECO:0007669"/>
    <property type="project" value="UniProtKB-KW"/>
</dbReference>
<feature type="region of interest" description="Disordered" evidence="1">
    <location>
        <begin position="864"/>
        <end position="939"/>
    </location>
</feature>
<protein>
    <submittedName>
        <fullName evidence="3">Serine/threonine protein kinase ATM</fullName>
    </submittedName>
</protein>
<feature type="region of interest" description="Disordered" evidence="1">
    <location>
        <begin position="671"/>
        <end position="700"/>
    </location>
</feature>
<dbReference type="InterPro" id="IPR053063">
    <property type="entry name" value="PWWP_domain_containing_PDP"/>
</dbReference>
<keyword evidence="3" id="KW-0723">Serine/threonine-protein kinase</keyword>
<accession>A0A2K3P3P9</accession>
<feature type="region of interest" description="Disordered" evidence="1">
    <location>
        <begin position="731"/>
        <end position="762"/>
    </location>
</feature>
<dbReference type="SUPFAM" id="SSF63748">
    <property type="entry name" value="Tudor/PWWP/MBT"/>
    <property type="match status" value="1"/>
</dbReference>
<feature type="compositionally biased region" description="Basic and acidic residues" evidence="1">
    <location>
        <begin position="912"/>
        <end position="933"/>
    </location>
</feature>
<evidence type="ECO:0000313" key="3">
    <source>
        <dbReference type="EMBL" id="PNY09922.1"/>
    </source>
</evidence>
<feature type="region of interest" description="Disordered" evidence="1">
    <location>
        <begin position="608"/>
        <end position="654"/>
    </location>
</feature>
<evidence type="ECO:0000313" key="4">
    <source>
        <dbReference type="Proteomes" id="UP000236291"/>
    </source>
</evidence>
<gene>
    <name evidence="3" type="ORF">L195_g006483</name>
</gene>
<dbReference type="CDD" id="cd05162">
    <property type="entry name" value="PWWP"/>
    <property type="match status" value="1"/>
</dbReference>
<proteinExistence type="predicted"/>
<comment type="caution">
    <text evidence="3">The sequence shown here is derived from an EMBL/GenBank/DDBJ whole genome shotgun (WGS) entry which is preliminary data.</text>
</comment>
<feature type="compositionally biased region" description="Low complexity" evidence="1">
    <location>
        <begin position="885"/>
        <end position="898"/>
    </location>
</feature>
<dbReference type="EMBL" id="ASHM01003464">
    <property type="protein sequence ID" value="PNY09922.1"/>
    <property type="molecule type" value="Genomic_DNA"/>
</dbReference>
<dbReference type="Pfam" id="PF00855">
    <property type="entry name" value="PWWP"/>
    <property type="match status" value="1"/>
</dbReference>
<dbReference type="ExpressionAtlas" id="A0A2K3P3P9">
    <property type="expression patterns" value="baseline"/>
</dbReference>
<feature type="region of interest" description="Disordered" evidence="1">
    <location>
        <begin position="827"/>
        <end position="848"/>
    </location>
</feature>
<sequence length="1052" mass="115665">MEEPEKGLSNCETSETLDGSVRGQVNVVGEDGVCNGQDEVGCGGDFVKGGEDLSEDVKSVGVGDGTEVQFEDESQVVGYEEGGSENAVVELGSVVLEQEVRDEAVVGGGGTGNESYTVVETTGGDFTMEDAAGDVDHEMTDISGENALGCSITGSSVGGENVQEKQKDGNVIGHGTPEDGNDVIVQSNKILDKGEQPIWNDKVDIDSDDVHEVVYGTGVEVDKTLLNSDENQSSIDQQRTEISKTMNHTAEIKDNNACGPVGAGTLENLDANAIGEKDAQITDQGSHVPLCDGKQKFSNESNMRQNVEEREFVSEQVGPNGGQEIEEESNEAGKRNPADGKAAKHALVKPGFSEIVNQARYSLPTEKKEGEFSLSDMVWGKVRSHPWWPGQIFDPSDASERAMKYHKKDCYFVAYFGDRTFAWNEASQLKHFRAHFSTIEKQRSSSESFQNAIDCALDEVSRRVEYGLACSCIPKDTYDTIKSQTIENTGIRKEISLTHGVDESLNANSFSPTKLIDYVKTLSELPTAGFDRLELVIAQAQLLAFNRFKGFSCLPEIQHCGGGDKDNSFVDDEQDFCEVIENDQADPINLKKRSSTCQKRKHNFKDTIENDQADPINLKKRSSTRQKRKHNFKDTIHPTKKEKRMSDLMNGTPDSPNGDCFIPENLVCFPPENLDSPEHSKKRSASDPYADDSEMQDGRKTISVAKVSNTTKSSFNLGDCIRRAASQLTSPPSLLKCSSDRSPKTDGDIDGFPENGLDVSLPTVEDDENMTEYSSLDDLLSSLQCVAQEPLGENTSLSGIVSFFSDFRNSVIVAADWKDVLRTEKVGTKRKRPPPIAGTGSPETFEFEDMSDTYWTDRVIDNGNEEKPVQQPLRKNPKKDEQLVAAKSPKPAAKTPKPAKLPKPAKSPKPAQVDRRPYNKKKNSDNNHAETSEKPSGYIDENAPAELVMNFAEFNSVPLETNLNKMFRRFGPLKESETEVDRVSSRARVVFKKCVDAEVAFSSAKKFNIFGSVLVNYQLNYTPSALFKASSVDATQDQEMLLDLSNFDVNMV</sequence>
<keyword evidence="3" id="KW-0808">Transferase</keyword>
<dbReference type="PANTHER" id="PTHR42851:SF4">
    <property type="entry name" value="PWWP DOMAIN-CONTAINING PROTEIN"/>
    <property type="match status" value="1"/>
</dbReference>
<feature type="compositionally biased region" description="Basic and acidic residues" evidence="1">
    <location>
        <begin position="738"/>
        <end position="747"/>
    </location>
</feature>
<feature type="compositionally biased region" description="Basic residues" evidence="1">
    <location>
        <begin position="618"/>
        <end position="631"/>
    </location>
</feature>
<dbReference type="Gene3D" id="2.30.30.140">
    <property type="match status" value="1"/>
</dbReference>
<dbReference type="PANTHER" id="PTHR42851">
    <property type="entry name" value="ALDOLASE-RELATED"/>
    <property type="match status" value="1"/>
</dbReference>
<feature type="domain" description="PWWP" evidence="2">
    <location>
        <begin position="374"/>
        <end position="423"/>
    </location>
</feature>
<reference evidence="3 4" key="1">
    <citation type="journal article" date="2014" name="Am. J. Bot.">
        <title>Genome assembly and annotation for red clover (Trifolium pratense; Fabaceae).</title>
        <authorList>
            <person name="Istvanek J."/>
            <person name="Jaros M."/>
            <person name="Krenek A."/>
            <person name="Repkova J."/>
        </authorList>
    </citation>
    <scope>NUCLEOTIDE SEQUENCE [LARGE SCALE GENOMIC DNA]</scope>
    <source>
        <strain evidence="4">cv. Tatra</strain>
        <tissue evidence="3">Young leaves</tissue>
    </source>
</reference>
<feature type="compositionally biased region" description="Basic and acidic residues" evidence="1">
    <location>
        <begin position="331"/>
        <end position="341"/>
    </location>
</feature>
<feature type="region of interest" description="Disordered" evidence="1">
    <location>
        <begin position="311"/>
        <end position="341"/>
    </location>
</feature>
<dbReference type="PROSITE" id="PS50812">
    <property type="entry name" value="PWWP"/>
    <property type="match status" value="1"/>
</dbReference>